<reference evidence="2" key="1">
    <citation type="submission" date="2023-08" db="EMBL/GenBank/DDBJ databases">
        <title>A de novo genome assembly of Solanum verrucosum Schlechtendal, a Mexican diploid species geographically isolated from the other diploid A-genome species in potato relatives.</title>
        <authorList>
            <person name="Hosaka K."/>
        </authorList>
    </citation>
    <scope>NUCLEOTIDE SEQUENCE</scope>
    <source>
        <tissue evidence="2">Young leaves</tissue>
    </source>
</reference>
<sequence length="37" mass="3824">MAGTTLLSTQLLQMLMADTFAVDSVDFAATSCKPSGT</sequence>
<dbReference type="Proteomes" id="UP001234989">
    <property type="component" value="Chromosome 4"/>
</dbReference>
<gene>
    <name evidence="2" type="ORF">MTR67_018433</name>
</gene>
<dbReference type="EMBL" id="CP133615">
    <property type="protein sequence ID" value="WMV25048.1"/>
    <property type="molecule type" value="Genomic_DNA"/>
</dbReference>
<keyword evidence="3" id="KW-1185">Reference proteome</keyword>
<name>A0AAF0QKZ4_SOLVR</name>
<feature type="chain" id="PRO_5042108741" evidence="1">
    <location>
        <begin position="22"/>
        <end position="37"/>
    </location>
</feature>
<proteinExistence type="predicted"/>
<dbReference type="AlphaFoldDB" id="A0AAF0QKZ4"/>
<evidence type="ECO:0000256" key="1">
    <source>
        <dbReference type="SAM" id="SignalP"/>
    </source>
</evidence>
<keyword evidence="1" id="KW-0732">Signal</keyword>
<protein>
    <submittedName>
        <fullName evidence="2">Uncharacterized protein</fullName>
    </submittedName>
</protein>
<feature type="signal peptide" evidence="1">
    <location>
        <begin position="1"/>
        <end position="21"/>
    </location>
</feature>
<organism evidence="2 3">
    <name type="scientific">Solanum verrucosum</name>
    <dbReference type="NCBI Taxonomy" id="315347"/>
    <lineage>
        <taxon>Eukaryota</taxon>
        <taxon>Viridiplantae</taxon>
        <taxon>Streptophyta</taxon>
        <taxon>Embryophyta</taxon>
        <taxon>Tracheophyta</taxon>
        <taxon>Spermatophyta</taxon>
        <taxon>Magnoliopsida</taxon>
        <taxon>eudicotyledons</taxon>
        <taxon>Gunneridae</taxon>
        <taxon>Pentapetalae</taxon>
        <taxon>asterids</taxon>
        <taxon>lamiids</taxon>
        <taxon>Solanales</taxon>
        <taxon>Solanaceae</taxon>
        <taxon>Solanoideae</taxon>
        <taxon>Solaneae</taxon>
        <taxon>Solanum</taxon>
    </lineage>
</organism>
<evidence type="ECO:0000313" key="2">
    <source>
        <dbReference type="EMBL" id="WMV25048.1"/>
    </source>
</evidence>
<accession>A0AAF0QKZ4</accession>
<evidence type="ECO:0000313" key="3">
    <source>
        <dbReference type="Proteomes" id="UP001234989"/>
    </source>
</evidence>